<feature type="signal peptide" evidence="2">
    <location>
        <begin position="1"/>
        <end position="19"/>
    </location>
</feature>
<sequence>MFGECLLTFCILGGTSVWTYENIALNKTAWQLDTLFNYTSAKAVDGRRDSLSIFGSDCVRSQYNYTAEWRVDLEAVVSIHHIFIQYATNNLPWDTKNGHTARFLGFSVYISNTTNKEDGILCFRDTKYTRATIPNPINITCPHHGRYVIYYNNRTSLPYPAGYSKDAGNDLCEVEVYGCTSPGSYGENCSISCPQHCKDRRCHIVEGTCFECVDGYKGSICSKGCPQGYYGENCSTPCPVNCLDGLCDTENGTCYGCLNGSSGPTCNEDCILPGYYGENCSTPCPENCVDGLCDNVNGTCYDCRGGYSGPTCNAGCPSLGYYGENCSIPCPVNCLDGLCDSVNGTCFGCFDGYSGPTCNEGCSSPGYYGQNCSIPCPRNCLDGRCHIIKGTCFKCVDGYSGEKCMGNKACPIQGYYGINCSTSCPEKCLEGLCDIVEGTCFECVNDYKGPRCEGDVICSTKETTRTFLINILLALDRNCSLGSRK</sequence>
<dbReference type="AlphaFoldDB" id="A0A8B8AE45"/>
<feature type="domain" description="EGF-like" evidence="3">
    <location>
        <begin position="233"/>
        <end position="267"/>
    </location>
</feature>
<evidence type="ECO:0000256" key="1">
    <source>
        <dbReference type="ARBA" id="ARBA00022536"/>
    </source>
</evidence>
<evidence type="ECO:0000313" key="4">
    <source>
        <dbReference type="Proteomes" id="UP000694844"/>
    </source>
</evidence>
<evidence type="ECO:0000259" key="3">
    <source>
        <dbReference type="SMART" id="SM00181"/>
    </source>
</evidence>
<accession>A0A8B8AE45</accession>
<dbReference type="InterPro" id="IPR000742">
    <property type="entry name" value="EGF"/>
</dbReference>
<organism evidence="4 5">
    <name type="scientific">Crassostrea virginica</name>
    <name type="common">Eastern oyster</name>
    <dbReference type="NCBI Taxonomy" id="6565"/>
    <lineage>
        <taxon>Eukaryota</taxon>
        <taxon>Metazoa</taxon>
        <taxon>Spiralia</taxon>
        <taxon>Lophotrochozoa</taxon>
        <taxon>Mollusca</taxon>
        <taxon>Bivalvia</taxon>
        <taxon>Autobranchia</taxon>
        <taxon>Pteriomorphia</taxon>
        <taxon>Ostreida</taxon>
        <taxon>Ostreoidea</taxon>
        <taxon>Ostreidae</taxon>
        <taxon>Crassostrea</taxon>
    </lineage>
</organism>
<evidence type="ECO:0000313" key="5">
    <source>
        <dbReference type="RefSeq" id="XP_022289706.1"/>
    </source>
</evidence>
<dbReference type="SUPFAM" id="SSF49785">
    <property type="entry name" value="Galactose-binding domain-like"/>
    <property type="match status" value="1"/>
</dbReference>
<feature type="domain" description="EGF-like" evidence="3">
    <location>
        <begin position="329"/>
        <end position="359"/>
    </location>
</feature>
<dbReference type="InterPro" id="IPR008979">
    <property type="entry name" value="Galactose-bd-like_sf"/>
</dbReference>
<dbReference type="GeneID" id="111101487"/>
<dbReference type="SMART" id="SM00181">
    <property type="entry name" value="EGF"/>
    <property type="match status" value="6"/>
</dbReference>
<feature type="domain" description="EGF-like" evidence="3">
    <location>
        <begin position="375"/>
        <end position="405"/>
    </location>
</feature>
<gene>
    <name evidence="5" type="primary">LOC111101487</name>
</gene>
<name>A0A8B8AE45_CRAVI</name>
<feature type="domain" description="EGF-like" evidence="3">
    <location>
        <begin position="279"/>
        <end position="313"/>
    </location>
</feature>
<feature type="chain" id="PRO_5034901074" evidence="2">
    <location>
        <begin position="20"/>
        <end position="485"/>
    </location>
</feature>
<protein>
    <submittedName>
        <fullName evidence="5">Multiple epidermal growth factor-like domains protein 10</fullName>
    </submittedName>
</protein>
<dbReference type="RefSeq" id="XP_022289706.1">
    <property type="nucleotide sequence ID" value="XM_022433998.1"/>
</dbReference>
<feature type="domain" description="EGF-like" evidence="3">
    <location>
        <begin position="188"/>
        <end position="222"/>
    </location>
</feature>
<keyword evidence="4" id="KW-1185">Reference proteome</keyword>
<dbReference type="GO" id="GO:0005044">
    <property type="term" value="F:scavenger receptor activity"/>
    <property type="evidence" value="ECO:0007669"/>
    <property type="project" value="InterPro"/>
</dbReference>
<dbReference type="Gene3D" id="2.60.120.260">
    <property type="entry name" value="Galactose-binding domain-like"/>
    <property type="match status" value="1"/>
</dbReference>
<proteinExistence type="predicted"/>
<dbReference type="InterPro" id="IPR042635">
    <property type="entry name" value="MEGF10/SREC1/2-like"/>
</dbReference>
<feature type="domain" description="EGF-like" evidence="3">
    <location>
        <begin position="419"/>
        <end position="453"/>
    </location>
</feature>
<keyword evidence="2" id="KW-0732">Signal</keyword>
<dbReference type="PANTHER" id="PTHR24043:SF8">
    <property type="entry name" value="EGF-LIKE DOMAIN-CONTAINING PROTEIN"/>
    <property type="match status" value="1"/>
</dbReference>
<dbReference type="Proteomes" id="UP000694844">
    <property type="component" value="Chromosome 6"/>
</dbReference>
<reference evidence="5" key="1">
    <citation type="submission" date="2025-08" db="UniProtKB">
        <authorList>
            <consortium name="RefSeq"/>
        </authorList>
    </citation>
    <scope>IDENTIFICATION</scope>
    <source>
        <tissue evidence="5">Whole sample</tissue>
    </source>
</reference>
<keyword evidence="1" id="KW-0245">EGF-like domain</keyword>
<dbReference type="OrthoDB" id="6047727at2759"/>
<dbReference type="KEGG" id="cvn:111101487"/>
<dbReference type="Gene3D" id="2.170.300.10">
    <property type="entry name" value="Tie2 ligand-binding domain superfamily"/>
    <property type="match status" value="2"/>
</dbReference>
<dbReference type="PANTHER" id="PTHR24043">
    <property type="entry name" value="SCAVENGER RECEPTOR CLASS F"/>
    <property type="match status" value="1"/>
</dbReference>
<evidence type="ECO:0000256" key="2">
    <source>
        <dbReference type="SAM" id="SignalP"/>
    </source>
</evidence>